<dbReference type="Pfam" id="PF25917">
    <property type="entry name" value="BSH_RND"/>
    <property type="match status" value="1"/>
</dbReference>
<organism evidence="5 6">
    <name type="scientific">Marinicella litoralis</name>
    <dbReference type="NCBI Taxonomy" id="644220"/>
    <lineage>
        <taxon>Bacteria</taxon>
        <taxon>Pseudomonadati</taxon>
        <taxon>Pseudomonadota</taxon>
        <taxon>Gammaproteobacteria</taxon>
        <taxon>Lysobacterales</taxon>
        <taxon>Marinicellaceae</taxon>
        <taxon>Marinicella</taxon>
    </lineage>
</organism>
<dbReference type="Gene3D" id="2.40.50.100">
    <property type="match status" value="1"/>
</dbReference>
<sequence>MEKISHQNHKNSFIKRVLPVIIIVLLVIFAWQFMSSMKTEPAKIPEKPKGFLVETATLKPSSLTIQVESQGTLQAKRQITLASEVSGKVLSLSPSFTVGGFFNSGDVLITLDPADYRVAVARADANVASAQAQLDLEQAKSDQAKKDWQSFGKKGQPSALLLNIPQLDGAKANLKAAKADLMKAKRDLEKTEIKAPFDGTVISKSVDLGQFIGMSGQLATLAGTAVAEVRLPLTNDNLIKLNLAEQTLNDKPLQVVFTSDQQPKPINGHIKRLESSKDSRTLMTYAVAEVPEPFAQGMLFNSFLQAKITGQTYDQVYAVPTAWMMPNDQLSVYQTDGTLAIKSVHVVHKTNEYFYVDDGLTANDQIITTPIQAPEVGMKLRKNDATVDSNDSASEASP</sequence>
<evidence type="ECO:0000256" key="3">
    <source>
        <dbReference type="SAM" id="Phobius"/>
    </source>
</evidence>
<feature type="domain" description="Multidrug resistance protein MdtA-like barrel-sandwich hybrid" evidence="4">
    <location>
        <begin position="77"/>
        <end position="214"/>
    </location>
</feature>
<evidence type="ECO:0000259" key="4">
    <source>
        <dbReference type="Pfam" id="PF25917"/>
    </source>
</evidence>
<keyword evidence="2" id="KW-0175">Coiled coil</keyword>
<evidence type="ECO:0000256" key="1">
    <source>
        <dbReference type="ARBA" id="ARBA00009477"/>
    </source>
</evidence>
<dbReference type="InterPro" id="IPR058625">
    <property type="entry name" value="MdtA-like_BSH"/>
</dbReference>
<dbReference type="InterPro" id="IPR006143">
    <property type="entry name" value="RND_pump_MFP"/>
</dbReference>
<dbReference type="EMBL" id="SNZB01000001">
    <property type="protein sequence ID" value="TDR23524.1"/>
    <property type="molecule type" value="Genomic_DNA"/>
</dbReference>
<dbReference type="PANTHER" id="PTHR30469">
    <property type="entry name" value="MULTIDRUG RESISTANCE PROTEIN MDTA"/>
    <property type="match status" value="1"/>
</dbReference>
<dbReference type="Gene3D" id="2.40.30.170">
    <property type="match status" value="1"/>
</dbReference>
<dbReference type="GO" id="GO:1990281">
    <property type="term" value="C:efflux pump complex"/>
    <property type="evidence" value="ECO:0007669"/>
    <property type="project" value="TreeGrafter"/>
</dbReference>
<accession>A0A4R6XYW6</accession>
<gene>
    <name evidence="5" type="ORF">C8D91_0387</name>
</gene>
<dbReference type="PANTHER" id="PTHR30469:SF12">
    <property type="entry name" value="MULTIDRUG RESISTANCE PROTEIN MDTA"/>
    <property type="match status" value="1"/>
</dbReference>
<dbReference type="AlphaFoldDB" id="A0A4R6XYW6"/>
<evidence type="ECO:0000256" key="2">
    <source>
        <dbReference type="SAM" id="Coils"/>
    </source>
</evidence>
<reference evidence="5 6" key="1">
    <citation type="submission" date="2019-03" db="EMBL/GenBank/DDBJ databases">
        <title>Genomic Encyclopedia of Type Strains, Phase IV (KMG-IV): sequencing the most valuable type-strain genomes for metagenomic binning, comparative biology and taxonomic classification.</title>
        <authorList>
            <person name="Goeker M."/>
        </authorList>
    </citation>
    <scope>NUCLEOTIDE SEQUENCE [LARGE SCALE GENOMIC DNA]</scope>
    <source>
        <strain evidence="5 6">DSM 25488</strain>
    </source>
</reference>
<dbReference type="RefSeq" id="WP_099017842.1">
    <property type="nucleotide sequence ID" value="NZ_NIHB01000001.1"/>
</dbReference>
<dbReference type="OrthoDB" id="5730196at2"/>
<comment type="caution">
    <text evidence="5">The sequence shown here is derived from an EMBL/GenBank/DDBJ whole genome shotgun (WGS) entry which is preliminary data.</text>
</comment>
<keyword evidence="3" id="KW-1133">Transmembrane helix</keyword>
<dbReference type="GO" id="GO:0015562">
    <property type="term" value="F:efflux transmembrane transporter activity"/>
    <property type="evidence" value="ECO:0007669"/>
    <property type="project" value="TreeGrafter"/>
</dbReference>
<evidence type="ECO:0000313" key="6">
    <source>
        <dbReference type="Proteomes" id="UP000295724"/>
    </source>
</evidence>
<comment type="similarity">
    <text evidence="1">Belongs to the membrane fusion protein (MFP) (TC 8.A.1) family.</text>
</comment>
<feature type="transmembrane region" description="Helical" evidence="3">
    <location>
        <begin position="12"/>
        <end position="34"/>
    </location>
</feature>
<dbReference type="SUPFAM" id="SSF111369">
    <property type="entry name" value="HlyD-like secretion proteins"/>
    <property type="match status" value="1"/>
</dbReference>
<name>A0A4R6XYW6_9GAMM</name>
<proteinExistence type="inferred from homology"/>
<keyword evidence="6" id="KW-1185">Reference proteome</keyword>
<feature type="coiled-coil region" evidence="2">
    <location>
        <begin position="120"/>
        <end position="194"/>
    </location>
</feature>
<keyword evidence="3" id="KW-0812">Transmembrane</keyword>
<keyword evidence="3" id="KW-0472">Membrane</keyword>
<dbReference type="Gene3D" id="2.40.420.20">
    <property type="match status" value="1"/>
</dbReference>
<dbReference type="Gene3D" id="1.10.287.470">
    <property type="entry name" value="Helix hairpin bin"/>
    <property type="match status" value="1"/>
</dbReference>
<dbReference type="Proteomes" id="UP000295724">
    <property type="component" value="Unassembled WGS sequence"/>
</dbReference>
<dbReference type="NCBIfam" id="TIGR01730">
    <property type="entry name" value="RND_mfp"/>
    <property type="match status" value="1"/>
</dbReference>
<evidence type="ECO:0000313" key="5">
    <source>
        <dbReference type="EMBL" id="TDR23524.1"/>
    </source>
</evidence>
<protein>
    <submittedName>
        <fullName evidence="5">RND family efflux transporter MFP subunit</fullName>
    </submittedName>
</protein>